<dbReference type="Pfam" id="PF19029">
    <property type="entry name" value="DUF883_C"/>
    <property type="match status" value="1"/>
</dbReference>
<protein>
    <recommendedName>
        <fullName evidence="12">DUF883 domain-containing protein</fullName>
    </recommendedName>
</protein>
<comment type="subcellular location">
    <subcellularLocation>
        <location evidence="1">Cell inner membrane</location>
        <topology evidence="1">Single-pass membrane protein</topology>
    </subcellularLocation>
</comment>
<keyword evidence="7" id="KW-0472">Membrane</keyword>
<keyword evidence="6" id="KW-1133">Transmembrane helix</keyword>
<keyword evidence="5" id="KW-0812">Transmembrane</keyword>
<sequence length="143" mass="15528">MLTQNPKVRKELNHLSDSADSAIRHIKHAARDTREAAAPVSSEVKSLISQLEHTIQVLAREGSAESLQAGHRLRERASEMAHRLRAQTADGMMRARERVDGAVVHAQHRVAESPLKAVAIAAAVGAVIGLLLANGRHHHADEE</sequence>
<name>A0A142JES6_9BURK</name>
<proteinExistence type="inferred from homology"/>
<evidence type="ECO:0000256" key="6">
    <source>
        <dbReference type="ARBA" id="ARBA00022989"/>
    </source>
</evidence>
<evidence type="ECO:0000256" key="4">
    <source>
        <dbReference type="ARBA" id="ARBA00022519"/>
    </source>
</evidence>
<evidence type="ECO:0008006" key="12">
    <source>
        <dbReference type="Google" id="ProtNLM"/>
    </source>
</evidence>
<comment type="similarity">
    <text evidence="2">Belongs to the ElaB/YgaM/YqjD family.</text>
</comment>
<feature type="domain" description="DUF883" evidence="9">
    <location>
        <begin position="106"/>
        <end position="133"/>
    </location>
</feature>
<dbReference type="InterPro" id="IPR010279">
    <property type="entry name" value="YqjD/ElaB"/>
</dbReference>
<dbReference type="InterPro" id="IPR043605">
    <property type="entry name" value="DUF883_C"/>
</dbReference>
<dbReference type="OrthoDB" id="8965179at2"/>
<gene>
    <name evidence="10" type="ORF">A2G96_01865</name>
</gene>
<dbReference type="GO" id="GO:0005886">
    <property type="term" value="C:plasma membrane"/>
    <property type="evidence" value="ECO:0007669"/>
    <property type="project" value="UniProtKB-SubCell"/>
</dbReference>
<dbReference type="RefSeq" id="WP_062796251.1">
    <property type="nucleotide sequence ID" value="NZ_CP014844.1"/>
</dbReference>
<keyword evidence="3" id="KW-1003">Cell membrane</keyword>
<evidence type="ECO:0000259" key="9">
    <source>
        <dbReference type="Pfam" id="PF19029"/>
    </source>
</evidence>
<evidence type="ECO:0000256" key="5">
    <source>
        <dbReference type="ARBA" id="ARBA00022692"/>
    </source>
</evidence>
<organism evidence="10 11">
    <name type="scientific">Cupriavidus nantongensis</name>
    <dbReference type="NCBI Taxonomy" id="1796606"/>
    <lineage>
        <taxon>Bacteria</taxon>
        <taxon>Pseudomonadati</taxon>
        <taxon>Pseudomonadota</taxon>
        <taxon>Betaproteobacteria</taxon>
        <taxon>Burkholderiales</taxon>
        <taxon>Burkholderiaceae</taxon>
        <taxon>Cupriavidus</taxon>
    </lineage>
</organism>
<keyword evidence="11" id="KW-1185">Reference proteome</keyword>
<evidence type="ECO:0000256" key="1">
    <source>
        <dbReference type="ARBA" id="ARBA00004377"/>
    </source>
</evidence>
<feature type="domain" description="DUF883" evidence="8">
    <location>
        <begin position="40"/>
        <end position="93"/>
    </location>
</feature>
<dbReference type="EMBL" id="CP014844">
    <property type="protein sequence ID" value="AMR76588.1"/>
    <property type="molecule type" value="Genomic_DNA"/>
</dbReference>
<dbReference type="AlphaFoldDB" id="A0A142JES6"/>
<dbReference type="STRING" id="1796606.A2G96_01865"/>
<dbReference type="Pfam" id="PF05957">
    <property type="entry name" value="DUF883"/>
    <property type="match status" value="1"/>
</dbReference>
<evidence type="ECO:0000256" key="7">
    <source>
        <dbReference type="ARBA" id="ARBA00023136"/>
    </source>
</evidence>
<dbReference type="InterPro" id="IPR043604">
    <property type="entry name" value="DUF883_N"/>
</dbReference>
<dbReference type="KEGG" id="cnan:A2G96_01865"/>
<dbReference type="Proteomes" id="UP000075238">
    <property type="component" value="Chromosome 1"/>
</dbReference>
<evidence type="ECO:0000256" key="3">
    <source>
        <dbReference type="ARBA" id="ARBA00022475"/>
    </source>
</evidence>
<dbReference type="PANTHER" id="PTHR35893:SF3">
    <property type="entry name" value="INNER MEMBRANE PROTEIN"/>
    <property type="match status" value="1"/>
</dbReference>
<accession>A0A142JES6</accession>
<evidence type="ECO:0000313" key="10">
    <source>
        <dbReference type="EMBL" id="AMR76588.1"/>
    </source>
</evidence>
<reference evidence="10 11" key="1">
    <citation type="submission" date="2016-03" db="EMBL/GenBank/DDBJ databases">
        <title>Complete genome sequence of a novel chlorpyrifos degrading bacterium, Cupriavidus nantongensis sp. X1.</title>
        <authorList>
            <person name="Fang L."/>
        </authorList>
    </citation>
    <scope>NUCLEOTIDE SEQUENCE [LARGE SCALE GENOMIC DNA]</scope>
    <source>
        <strain evidence="10 11">X1</strain>
    </source>
</reference>
<evidence type="ECO:0000259" key="8">
    <source>
        <dbReference type="Pfam" id="PF05957"/>
    </source>
</evidence>
<evidence type="ECO:0000256" key="2">
    <source>
        <dbReference type="ARBA" id="ARBA00010423"/>
    </source>
</evidence>
<evidence type="ECO:0000313" key="11">
    <source>
        <dbReference type="Proteomes" id="UP000075238"/>
    </source>
</evidence>
<dbReference type="PANTHER" id="PTHR35893">
    <property type="entry name" value="INNER MEMBRANE PROTEIN-RELATED"/>
    <property type="match status" value="1"/>
</dbReference>
<keyword evidence="4" id="KW-0997">Cell inner membrane</keyword>
<dbReference type="GO" id="GO:0043022">
    <property type="term" value="F:ribosome binding"/>
    <property type="evidence" value="ECO:0007669"/>
    <property type="project" value="InterPro"/>
</dbReference>